<proteinExistence type="predicted"/>
<organism evidence="2 3">
    <name type="scientific">Saccharibacillus endophyticus</name>
    <dbReference type="NCBI Taxonomy" id="2060666"/>
    <lineage>
        <taxon>Bacteria</taxon>
        <taxon>Bacillati</taxon>
        <taxon>Bacillota</taxon>
        <taxon>Bacilli</taxon>
        <taxon>Bacillales</taxon>
        <taxon>Paenibacillaceae</taxon>
        <taxon>Saccharibacillus</taxon>
    </lineage>
</organism>
<comment type="caution">
    <text evidence="2">The sequence shown here is derived from an EMBL/GenBank/DDBJ whole genome shotgun (WGS) entry which is preliminary data.</text>
</comment>
<gene>
    <name evidence="2" type="ORF">GCM10007362_36660</name>
</gene>
<keyword evidence="3" id="KW-1185">Reference proteome</keyword>
<dbReference type="RefSeq" id="WP_172247831.1">
    <property type="nucleotide sequence ID" value="NZ_BMDD01000004.1"/>
</dbReference>
<evidence type="ECO:0000313" key="3">
    <source>
        <dbReference type="Proteomes" id="UP000605427"/>
    </source>
</evidence>
<feature type="region of interest" description="Disordered" evidence="1">
    <location>
        <begin position="98"/>
        <end position="117"/>
    </location>
</feature>
<reference evidence="3" key="1">
    <citation type="journal article" date="2019" name="Int. J. Syst. Evol. Microbiol.">
        <title>The Global Catalogue of Microorganisms (GCM) 10K type strain sequencing project: providing services to taxonomists for standard genome sequencing and annotation.</title>
        <authorList>
            <consortium name="The Broad Institute Genomics Platform"/>
            <consortium name="The Broad Institute Genome Sequencing Center for Infectious Disease"/>
            <person name="Wu L."/>
            <person name="Ma J."/>
        </authorList>
    </citation>
    <scope>NUCLEOTIDE SEQUENCE [LARGE SCALE GENOMIC DNA]</scope>
    <source>
        <strain evidence="3">CCM 8702</strain>
    </source>
</reference>
<sequence length="117" mass="12972">MQNEVPVETHYYIQYNITSVAHTSLKPAVIKSGGAAGGIRFGRVLHLGSWIEFYKGSFPNAKAIANAPTLNSSLRLGFWVEFFFSFLKIKFEKAESASILSRKSAVAGSEKTEREIQ</sequence>
<dbReference type="EMBL" id="BMDD01000004">
    <property type="protein sequence ID" value="GGH83587.1"/>
    <property type="molecule type" value="Genomic_DNA"/>
</dbReference>
<protein>
    <submittedName>
        <fullName evidence="2">Uncharacterized protein</fullName>
    </submittedName>
</protein>
<dbReference type="Proteomes" id="UP000605427">
    <property type="component" value="Unassembled WGS sequence"/>
</dbReference>
<evidence type="ECO:0000256" key="1">
    <source>
        <dbReference type="SAM" id="MobiDB-lite"/>
    </source>
</evidence>
<name>A0ABQ2A3J6_9BACL</name>
<evidence type="ECO:0000313" key="2">
    <source>
        <dbReference type="EMBL" id="GGH83587.1"/>
    </source>
</evidence>
<accession>A0ABQ2A3J6</accession>